<feature type="transmembrane region" description="Helical" evidence="1">
    <location>
        <begin position="44"/>
        <end position="64"/>
    </location>
</feature>
<evidence type="ECO:0000256" key="1">
    <source>
        <dbReference type="SAM" id="Phobius"/>
    </source>
</evidence>
<evidence type="ECO:0000313" key="2">
    <source>
        <dbReference type="EMBL" id="NYJ18372.1"/>
    </source>
</evidence>
<feature type="transmembrane region" description="Helical" evidence="1">
    <location>
        <begin position="123"/>
        <end position="149"/>
    </location>
</feature>
<keyword evidence="1" id="KW-0472">Membrane</keyword>
<proteinExistence type="predicted"/>
<feature type="transmembrane region" description="Helical" evidence="1">
    <location>
        <begin position="21"/>
        <end position="38"/>
    </location>
</feature>
<dbReference type="RefSeq" id="WP_179577292.1">
    <property type="nucleotide sequence ID" value="NZ_JACCFM010000001.1"/>
</dbReference>
<sequence length="362" mass="40376">MSTGETATRPARDVFWKAWPWIAWFLPAALIVIKLTSGTGGWEVAFYILLSPVVLPALGLLFMTPRFILRKRGHTFTPLTIAILMMVTWTGLALSIIAARGIGDSGSSDSLLRDVFSIVTRRFELLLTIVSPLAALFAYIAAVICAFSFRPRSERPVRAARWWIAIPAVPLAFVLLAGGIELVLLQARDAAGDREIDVVWMDPVEADRLFGERIAETQNLLAPVSTAIAENVSSIPEVIDEYEEYQRRRDGNEAYRGRDGSQYTVDVMWTQLTDESPEDIAPTLQRVVEEQAWRPAHFEDTYGPPCRGWGSESVCFTMQNEAGYRMVVRASTVEATETAPSHTRISVDVNSPVYWLEGPRRV</sequence>
<protein>
    <submittedName>
        <fullName evidence="2">Uncharacterized protein</fullName>
    </submittedName>
</protein>
<keyword evidence="3" id="KW-1185">Reference proteome</keyword>
<organism evidence="2 3">
    <name type="scientific">Glaciibacter psychrotolerans</name>
    <dbReference type="NCBI Taxonomy" id="670054"/>
    <lineage>
        <taxon>Bacteria</taxon>
        <taxon>Bacillati</taxon>
        <taxon>Actinomycetota</taxon>
        <taxon>Actinomycetes</taxon>
        <taxon>Micrococcales</taxon>
        <taxon>Microbacteriaceae</taxon>
        <taxon>Glaciibacter</taxon>
    </lineage>
</organism>
<comment type="caution">
    <text evidence="2">The sequence shown here is derived from an EMBL/GenBank/DDBJ whole genome shotgun (WGS) entry which is preliminary data.</text>
</comment>
<feature type="transmembrane region" description="Helical" evidence="1">
    <location>
        <begin position="76"/>
        <end position="103"/>
    </location>
</feature>
<reference evidence="2 3" key="1">
    <citation type="submission" date="2020-07" db="EMBL/GenBank/DDBJ databases">
        <title>Sequencing the genomes of 1000 actinobacteria strains.</title>
        <authorList>
            <person name="Klenk H.-P."/>
        </authorList>
    </citation>
    <scope>NUCLEOTIDE SEQUENCE [LARGE SCALE GENOMIC DNA]</scope>
    <source>
        <strain evidence="2 3">LI1</strain>
    </source>
</reference>
<feature type="transmembrane region" description="Helical" evidence="1">
    <location>
        <begin position="161"/>
        <end position="185"/>
    </location>
</feature>
<gene>
    <name evidence="2" type="ORF">HNR05_000163</name>
</gene>
<dbReference type="Proteomes" id="UP000537260">
    <property type="component" value="Unassembled WGS sequence"/>
</dbReference>
<dbReference type="AlphaFoldDB" id="A0A7Z0EB19"/>
<name>A0A7Z0EB19_9MICO</name>
<keyword evidence="1" id="KW-0812">Transmembrane</keyword>
<evidence type="ECO:0000313" key="3">
    <source>
        <dbReference type="Proteomes" id="UP000537260"/>
    </source>
</evidence>
<keyword evidence="1" id="KW-1133">Transmembrane helix</keyword>
<dbReference type="EMBL" id="JACCFM010000001">
    <property type="protein sequence ID" value="NYJ18372.1"/>
    <property type="molecule type" value="Genomic_DNA"/>
</dbReference>
<accession>A0A7Z0EB19</accession>